<sequence length="363" mass="39406">MTPDEHEPDNIDRMLWRVLEETFEAEPWRRAAPVVVINDATGALSAWSRERQLNVRFVQDSAALAAAHADVTGPVSTTPTPEVLSGAATVLYRLARPLEALEELSWLVARWASPEVVLLGGQLQRHLNYSLNTVLEQAFDDVSASRGYHKARALRARSPKLLHGTTPPRFPRRNFVQVAGIDLHLRAYGLTFGAAKLDPGTNLLLETMSTDAQFASDATVVDLGCGNGTVAATLAKRFASVRLIATDDSASAVASTTETLAANDIAGVQVVHQSGLSQLADASVDAVVLNPPFHRGTELTSDVAFYLFDEAARVLKPGGVLWTVFNAARHYRAQLSYRVGPTWQLARDNRFIVTQSQKGDASD</sequence>
<dbReference type="GO" id="GO:0052914">
    <property type="term" value="F:16S rRNA (guanine(1207)-N(2))-methyltransferase activity"/>
    <property type="evidence" value="ECO:0007669"/>
    <property type="project" value="UniProtKB-EC"/>
</dbReference>
<keyword evidence="4 7" id="KW-0808">Transferase</keyword>
<name>A0ABU2B0G6_9MICC</name>
<comment type="caution">
    <text evidence="7">The sequence shown here is derived from an EMBL/GenBank/DDBJ whole genome shotgun (WGS) entry which is preliminary data.</text>
</comment>
<dbReference type="CDD" id="cd02440">
    <property type="entry name" value="AdoMet_MTases"/>
    <property type="match status" value="1"/>
</dbReference>
<gene>
    <name evidence="7" type="ORF">J2S62_001352</name>
</gene>
<dbReference type="InterPro" id="IPR007848">
    <property type="entry name" value="Small_mtfrase_dom"/>
</dbReference>
<protein>
    <submittedName>
        <fullName evidence="7">16S rRNA (Guanine1207-N2)-methyltransferase</fullName>
        <ecNumber evidence="7">2.1.1.172</ecNumber>
    </submittedName>
</protein>
<evidence type="ECO:0000256" key="4">
    <source>
        <dbReference type="ARBA" id="ARBA00022679"/>
    </source>
</evidence>
<dbReference type="PANTHER" id="PTHR47816">
    <property type="entry name" value="RIBOSOMAL RNA SMALL SUBUNIT METHYLTRANSFERASE C"/>
    <property type="match status" value="1"/>
</dbReference>
<evidence type="ECO:0000256" key="2">
    <source>
        <dbReference type="ARBA" id="ARBA00022552"/>
    </source>
</evidence>
<feature type="domain" description="RlmG N-terminal" evidence="6">
    <location>
        <begin position="27"/>
        <end position="157"/>
    </location>
</feature>
<dbReference type="InterPro" id="IPR046977">
    <property type="entry name" value="RsmC/RlmG"/>
</dbReference>
<dbReference type="InterPro" id="IPR058679">
    <property type="entry name" value="RlmG_N"/>
</dbReference>
<dbReference type="InterPro" id="IPR002052">
    <property type="entry name" value="DNA_methylase_N6_adenine_CS"/>
</dbReference>
<proteinExistence type="predicted"/>
<evidence type="ECO:0000256" key="3">
    <source>
        <dbReference type="ARBA" id="ARBA00022603"/>
    </source>
</evidence>
<keyword evidence="1" id="KW-0963">Cytoplasm</keyword>
<evidence type="ECO:0000259" key="6">
    <source>
        <dbReference type="Pfam" id="PF26049"/>
    </source>
</evidence>
<evidence type="ECO:0000313" key="7">
    <source>
        <dbReference type="EMBL" id="MDR7347095.1"/>
    </source>
</evidence>
<evidence type="ECO:0000313" key="8">
    <source>
        <dbReference type="Proteomes" id="UP001183794"/>
    </source>
</evidence>
<dbReference type="Gene3D" id="3.40.50.150">
    <property type="entry name" value="Vaccinia Virus protein VP39"/>
    <property type="match status" value="2"/>
</dbReference>
<feature type="domain" description="Methyltransferase small" evidence="5">
    <location>
        <begin position="191"/>
        <end position="354"/>
    </location>
</feature>
<dbReference type="EC" id="2.1.1.172" evidence="7"/>
<keyword evidence="3 7" id="KW-0489">Methyltransferase</keyword>
<dbReference type="Proteomes" id="UP001183794">
    <property type="component" value="Unassembled WGS sequence"/>
</dbReference>
<evidence type="ECO:0000256" key="1">
    <source>
        <dbReference type="ARBA" id="ARBA00022490"/>
    </source>
</evidence>
<dbReference type="RefSeq" id="WP_310172870.1">
    <property type="nucleotide sequence ID" value="NZ_BAABHE010000002.1"/>
</dbReference>
<keyword evidence="8" id="KW-1185">Reference proteome</keyword>
<dbReference type="PANTHER" id="PTHR47816:SF4">
    <property type="entry name" value="RIBOSOMAL RNA SMALL SUBUNIT METHYLTRANSFERASE C"/>
    <property type="match status" value="1"/>
</dbReference>
<dbReference type="SUPFAM" id="SSF53335">
    <property type="entry name" value="S-adenosyl-L-methionine-dependent methyltransferases"/>
    <property type="match status" value="1"/>
</dbReference>
<reference evidence="7 8" key="1">
    <citation type="submission" date="2023-07" db="EMBL/GenBank/DDBJ databases">
        <title>Sequencing the genomes of 1000 actinobacteria strains.</title>
        <authorList>
            <person name="Klenk H.-P."/>
        </authorList>
    </citation>
    <scope>NUCLEOTIDE SEQUENCE [LARGE SCALE GENOMIC DNA]</scope>
    <source>
        <strain evidence="7 8">DSM 22966</strain>
    </source>
</reference>
<dbReference type="InterPro" id="IPR029063">
    <property type="entry name" value="SAM-dependent_MTases_sf"/>
</dbReference>
<evidence type="ECO:0000259" key="5">
    <source>
        <dbReference type="Pfam" id="PF05175"/>
    </source>
</evidence>
<organism evidence="7 8">
    <name type="scientific">Enteractinococcus fodinae</name>
    <dbReference type="NCBI Taxonomy" id="684663"/>
    <lineage>
        <taxon>Bacteria</taxon>
        <taxon>Bacillati</taxon>
        <taxon>Actinomycetota</taxon>
        <taxon>Actinomycetes</taxon>
        <taxon>Micrococcales</taxon>
        <taxon>Micrococcaceae</taxon>
    </lineage>
</organism>
<dbReference type="Pfam" id="PF05175">
    <property type="entry name" value="MTS"/>
    <property type="match status" value="1"/>
</dbReference>
<dbReference type="Pfam" id="PF26049">
    <property type="entry name" value="RLMG_N"/>
    <property type="match status" value="1"/>
</dbReference>
<dbReference type="EMBL" id="JAVDYJ010000001">
    <property type="protein sequence ID" value="MDR7347095.1"/>
    <property type="molecule type" value="Genomic_DNA"/>
</dbReference>
<keyword evidence="2" id="KW-0698">rRNA processing</keyword>
<accession>A0ABU2B0G6</accession>
<dbReference type="PROSITE" id="PS00092">
    <property type="entry name" value="N6_MTASE"/>
    <property type="match status" value="1"/>
</dbReference>